<accession>A0A9X3ED23</accession>
<dbReference type="Gene3D" id="6.10.250.690">
    <property type="match status" value="1"/>
</dbReference>
<dbReference type="SMART" id="SM00448">
    <property type="entry name" value="REC"/>
    <property type="match status" value="1"/>
</dbReference>
<evidence type="ECO:0000313" key="14">
    <source>
        <dbReference type="EMBL" id="MCY0964420.1"/>
    </source>
</evidence>
<reference evidence="14" key="1">
    <citation type="submission" date="2022-11" db="EMBL/GenBank/DDBJ databases">
        <title>Parathalassolutuus dongxingensis gen. nov., sp. nov., a novel member of family Oceanospirillaceae isolated from a coastal shrimp pond in Guangxi, China.</title>
        <authorList>
            <person name="Chen H."/>
        </authorList>
    </citation>
    <scope>NUCLEOTIDE SEQUENCE</scope>
    <source>
        <strain evidence="14">G-43</strain>
    </source>
</reference>
<dbReference type="Gene3D" id="3.40.50.2300">
    <property type="match status" value="1"/>
</dbReference>
<evidence type="ECO:0000256" key="1">
    <source>
        <dbReference type="ARBA" id="ARBA00004496"/>
    </source>
</evidence>
<evidence type="ECO:0000313" key="15">
    <source>
        <dbReference type="Proteomes" id="UP001150830"/>
    </source>
</evidence>
<feature type="modified residue" description="4-aspartylphosphate" evidence="10">
    <location>
        <position position="54"/>
    </location>
</feature>
<dbReference type="PROSITE" id="PS50110">
    <property type="entry name" value="RESPONSE_REGULATORY"/>
    <property type="match status" value="1"/>
</dbReference>
<dbReference type="GO" id="GO:0032993">
    <property type="term" value="C:protein-DNA complex"/>
    <property type="evidence" value="ECO:0007669"/>
    <property type="project" value="TreeGrafter"/>
</dbReference>
<feature type="DNA-binding region" description="OmpR/PhoB-type" evidence="11">
    <location>
        <begin position="139"/>
        <end position="235"/>
    </location>
</feature>
<dbReference type="PROSITE" id="PS51755">
    <property type="entry name" value="OMPR_PHOB"/>
    <property type="match status" value="1"/>
</dbReference>
<dbReference type="InterPro" id="IPR036388">
    <property type="entry name" value="WH-like_DNA-bd_sf"/>
</dbReference>
<evidence type="ECO:0000256" key="3">
    <source>
        <dbReference type="ARBA" id="ARBA00022491"/>
    </source>
</evidence>
<evidence type="ECO:0000256" key="8">
    <source>
        <dbReference type="ARBA" id="ARBA00023159"/>
    </source>
</evidence>
<keyword evidence="3" id="KW-0678">Repressor</keyword>
<evidence type="ECO:0000256" key="11">
    <source>
        <dbReference type="PROSITE-ProRule" id="PRU01091"/>
    </source>
</evidence>
<dbReference type="PANTHER" id="PTHR48111">
    <property type="entry name" value="REGULATOR OF RPOS"/>
    <property type="match status" value="1"/>
</dbReference>
<keyword evidence="4 10" id="KW-0597">Phosphoprotein</keyword>
<feature type="domain" description="OmpR/PhoB-type" evidence="13">
    <location>
        <begin position="139"/>
        <end position="235"/>
    </location>
</feature>
<evidence type="ECO:0000259" key="12">
    <source>
        <dbReference type="PROSITE" id="PS50110"/>
    </source>
</evidence>
<dbReference type="SUPFAM" id="SSF52172">
    <property type="entry name" value="CheY-like"/>
    <property type="match status" value="1"/>
</dbReference>
<dbReference type="Gene3D" id="1.10.10.10">
    <property type="entry name" value="Winged helix-like DNA-binding domain superfamily/Winged helix DNA-binding domain"/>
    <property type="match status" value="1"/>
</dbReference>
<evidence type="ECO:0000256" key="10">
    <source>
        <dbReference type="PROSITE-ProRule" id="PRU00169"/>
    </source>
</evidence>
<organism evidence="14 15">
    <name type="scientific">Parathalassolituus penaei</name>
    <dbReference type="NCBI Taxonomy" id="2997323"/>
    <lineage>
        <taxon>Bacteria</taxon>
        <taxon>Pseudomonadati</taxon>
        <taxon>Pseudomonadota</taxon>
        <taxon>Gammaproteobacteria</taxon>
        <taxon>Oceanospirillales</taxon>
        <taxon>Oceanospirillaceae</taxon>
        <taxon>Parathalassolituus</taxon>
    </lineage>
</organism>
<keyword evidence="6" id="KW-0805">Transcription regulation</keyword>
<name>A0A9X3ED23_9GAMM</name>
<dbReference type="SUPFAM" id="SSF46894">
    <property type="entry name" value="C-terminal effector domain of the bipartite response regulators"/>
    <property type="match status" value="1"/>
</dbReference>
<dbReference type="CDD" id="cd00383">
    <property type="entry name" value="trans_reg_C"/>
    <property type="match status" value="1"/>
</dbReference>
<evidence type="ECO:0000256" key="6">
    <source>
        <dbReference type="ARBA" id="ARBA00023015"/>
    </source>
</evidence>
<keyword evidence="7 11" id="KW-0238">DNA-binding</keyword>
<dbReference type="GO" id="GO:0005829">
    <property type="term" value="C:cytosol"/>
    <property type="evidence" value="ECO:0007669"/>
    <property type="project" value="TreeGrafter"/>
</dbReference>
<dbReference type="GO" id="GO:0006355">
    <property type="term" value="P:regulation of DNA-templated transcription"/>
    <property type="evidence" value="ECO:0007669"/>
    <property type="project" value="InterPro"/>
</dbReference>
<dbReference type="GO" id="GO:0000156">
    <property type="term" value="F:phosphorelay response regulator activity"/>
    <property type="evidence" value="ECO:0007669"/>
    <property type="project" value="TreeGrafter"/>
</dbReference>
<comment type="subcellular location">
    <subcellularLocation>
        <location evidence="1">Cytoplasm</location>
    </subcellularLocation>
</comment>
<keyword evidence="2" id="KW-0963">Cytoplasm</keyword>
<dbReference type="InterPro" id="IPR016032">
    <property type="entry name" value="Sig_transdc_resp-reg_C-effctor"/>
</dbReference>
<dbReference type="PANTHER" id="PTHR48111:SF55">
    <property type="entry name" value="AEROBIC RESPIRATION CONTROL PROTEIN ARCA"/>
    <property type="match status" value="1"/>
</dbReference>
<dbReference type="InterPro" id="IPR001867">
    <property type="entry name" value="OmpR/PhoB-type_DNA-bd"/>
</dbReference>
<keyword evidence="5" id="KW-0902">Two-component regulatory system</keyword>
<proteinExistence type="predicted"/>
<dbReference type="SMART" id="SM00862">
    <property type="entry name" value="Trans_reg_C"/>
    <property type="match status" value="1"/>
</dbReference>
<gene>
    <name evidence="14" type="ORF">OUO13_04410</name>
</gene>
<feature type="domain" description="Response regulatory" evidence="12">
    <location>
        <begin position="6"/>
        <end position="118"/>
    </location>
</feature>
<dbReference type="AlphaFoldDB" id="A0A9X3ED23"/>
<dbReference type="InterPro" id="IPR011006">
    <property type="entry name" value="CheY-like_superfamily"/>
</dbReference>
<dbReference type="EMBL" id="JAPNOA010000016">
    <property type="protein sequence ID" value="MCY0964420.1"/>
    <property type="molecule type" value="Genomic_DNA"/>
</dbReference>
<keyword evidence="9" id="KW-0804">Transcription</keyword>
<evidence type="ECO:0000256" key="4">
    <source>
        <dbReference type="ARBA" id="ARBA00022553"/>
    </source>
</evidence>
<dbReference type="Proteomes" id="UP001150830">
    <property type="component" value="Unassembled WGS sequence"/>
</dbReference>
<evidence type="ECO:0000256" key="9">
    <source>
        <dbReference type="ARBA" id="ARBA00023163"/>
    </source>
</evidence>
<evidence type="ECO:0000259" key="13">
    <source>
        <dbReference type="PROSITE" id="PS51755"/>
    </source>
</evidence>
<keyword evidence="8" id="KW-0010">Activator</keyword>
<evidence type="ECO:0000256" key="2">
    <source>
        <dbReference type="ARBA" id="ARBA00022490"/>
    </source>
</evidence>
<protein>
    <submittedName>
        <fullName evidence="14">Response regulator transcription factor</fullName>
    </submittedName>
</protein>
<dbReference type="RefSeq" id="WP_283172636.1">
    <property type="nucleotide sequence ID" value="NZ_JAPNOA010000016.1"/>
</dbReference>
<dbReference type="InterPro" id="IPR039420">
    <property type="entry name" value="WalR-like"/>
</dbReference>
<dbReference type="Pfam" id="PF00486">
    <property type="entry name" value="Trans_reg_C"/>
    <property type="match status" value="1"/>
</dbReference>
<dbReference type="InterPro" id="IPR001789">
    <property type="entry name" value="Sig_transdc_resp-reg_receiver"/>
</dbReference>
<evidence type="ECO:0000256" key="5">
    <source>
        <dbReference type="ARBA" id="ARBA00023012"/>
    </source>
</evidence>
<comment type="caution">
    <text evidence="14">The sequence shown here is derived from an EMBL/GenBank/DDBJ whole genome shotgun (WGS) entry which is preliminary data.</text>
</comment>
<keyword evidence="15" id="KW-1185">Reference proteome</keyword>
<dbReference type="GO" id="GO:0000976">
    <property type="term" value="F:transcription cis-regulatory region binding"/>
    <property type="evidence" value="ECO:0007669"/>
    <property type="project" value="TreeGrafter"/>
</dbReference>
<sequence length="240" mass="27204">MSAQELIYLVEDDADIARLVSLELERYGYRVRYFRTGAQLLAALNQMPRVCIVDLGLPDMDGLELVRQLTAQANIGVMILSGRDSLPDRVLGLELGADDYISKPFDPRELVARVSSVIRRLDKNSQPKSTIYSPGEKGRSIARFEHWCFDSATLTLTRDSGEEAVLSAGEAELLLQLLQSPKQILSRDQLLRQQDDAFDRSIDVRMSRIRKKLEENPKSPRLIKTVYGMGYMLATDVRWE</sequence>
<evidence type="ECO:0000256" key="7">
    <source>
        <dbReference type="ARBA" id="ARBA00023125"/>
    </source>
</evidence>
<dbReference type="Pfam" id="PF00072">
    <property type="entry name" value="Response_reg"/>
    <property type="match status" value="1"/>
</dbReference>